<reference evidence="1 2" key="1">
    <citation type="submission" date="2018-10" db="EMBL/GenBank/DDBJ databases">
        <title>Tessaracoccus antarcticuss sp. nov., isolated from sediment.</title>
        <authorList>
            <person name="Zhou L.Y."/>
            <person name="Du Z.J."/>
        </authorList>
    </citation>
    <scope>NUCLEOTIDE SEQUENCE [LARGE SCALE GENOMIC DNA]</scope>
    <source>
        <strain evidence="1 2">JDX10</strain>
    </source>
</reference>
<dbReference type="Proteomes" id="UP000275256">
    <property type="component" value="Unassembled WGS sequence"/>
</dbReference>
<name>A0A3M0G7N4_9ACTN</name>
<dbReference type="AlphaFoldDB" id="A0A3M0G7N4"/>
<accession>A0A3M0G7N4</accession>
<protein>
    <submittedName>
        <fullName evidence="1">Pilus assembly protein</fullName>
    </submittedName>
</protein>
<keyword evidence="2" id="KW-1185">Reference proteome</keyword>
<evidence type="ECO:0000313" key="1">
    <source>
        <dbReference type="EMBL" id="RMB57039.1"/>
    </source>
</evidence>
<proteinExistence type="predicted"/>
<comment type="caution">
    <text evidence="1">The sequence shown here is derived from an EMBL/GenBank/DDBJ whole genome shotgun (WGS) entry which is preliminary data.</text>
</comment>
<gene>
    <name evidence="1" type="ORF">EAX62_16190</name>
</gene>
<sequence>MWVSISLVAFMICVGIGVDFAGHATAEQHARAVAAEAARAGGQFLQVQPGLRPRPDVYAATQAAQAYVARSNFTGAATVQAGTIRVSVTGTYRCQFLGIIGINTLPLHGDGAATVTPVIAGEEA</sequence>
<evidence type="ECO:0000313" key="2">
    <source>
        <dbReference type="Proteomes" id="UP000275256"/>
    </source>
</evidence>
<organism evidence="1 2">
    <name type="scientific">Tessaracoccus antarcticus</name>
    <dbReference type="NCBI Taxonomy" id="2479848"/>
    <lineage>
        <taxon>Bacteria</taxon>
        <taxon>Bacillati</taxon>
        <taxon>Actinomycetota</taxon>
        <taxon>Actinomycetes</taxon>
        <taxon>Propionibacteriales</taxon>
        <taxon>Propionibacteriaceae</taxon>
        <taxon>Tessaracoccus</taxon>
    </lineage>
</organism>
<dbReference type="EMBL" id="REFW01000008">
    <property type="protein sequence ID" value="RMB57039.1"/>
    <property type="molecule type" value="Genomic_DNA"/>
</dbReference>